<dbReference type="GO" id="GO:1990528">
    <property type="term" value="C:Rvs161p-Rvs167p complex"/>
    <property type="evidence" value="ECO:0007669"/>
    <property type="project" value="TreeGrafter"/>
</dbReference>
<dbReference type="InterPro" id="IPR036028">
    <property type="entry name" value="SH3-like_dom_sf"/>
</dbReference>
<dbReference type="PRINTS" id="PR00452">
    <property type="entry name" value="SH3DOMAIN"/>
</dbReference>
<dbReference type="RefSeq" id="XP_022096383.1">
    <property type="nucleotide sequence ID" value="XM_022240691.1"/>
</dbReference>
<dbReference type="OrthoDB" id="207120at2759"/>
<evidence type="ECO:0000313" key="8">
    <source>
        <dbReference type="RefSeq" id="XP_022096383.1"/>
    </source>
</evidence>
<evidence type="ECO:0000256" key="3">
    <source>
        <dbReference type="ARBA" id="ARBA00022443"/>
    </source>
</evidence>
<dbReference type="InterPro" id="IPR001452">
    <property type="entry name" value="SH3_domain"/>
</dbReference>
<dbReference type="GeneID" id="110982352"/>
<dbReference type="GO" id="GO:0051666">
    <property type="term" value="P:actin cortical patch localization"/>
    <property type="evidence" value="ECO:0007669"/>
    <property type="project" value="InterPro"/>
</dbReference>
<comment type="similarity">
    <text evidence="1">Belongs to the SH3YL1 family.</text>
</comment>
<dbReference type="Proteomes" id="UP000694845">
    <property type="component" value="Unplaced"/>
</dbReference>
<evidence type="ECO:0000256" key="5">
    <source>
        <dbReference type="SAM" id="Phobius"/>
    </source>
</evidence>
<dbReference type="PROSITE" id="PS50002">
    <property type="entry name" value="SH3"/>
    <property type="match status" value="1"/>
</dbReference>
<dbReference type="PANTHER" id="PTHR47174:SF1">
    <property type="entry name" value="REDUCED VIABILITY UPON STARVATION PROTEIN 167"/>
    <property type="match status" value="1"/>
</dbReference>
<organism evidence="7 8">
    <name type="scientific">Acanthaster planci</name>
    <name type="common">Crown-of-thorns starfish</name>
    <dbReference type="NCBI Taxonomy" id="133434"/>
    <lineage>
        <taxon>Eukaryota</taxon>
        <taxon>Metazoa</taxon>
        <taxon>Echinodermata</taxon>
        <taxon>Eleutherozoa</taxon>
        <taxon>Asterozoa</taxon>
        <taxon>Asteroidea</taxon>
        <taxon>Valvatacea</taxon>
        <taxon>Valvatida</taxon>
        <taxon>Acanthasteridae</taxon>
        <taxon>Acanthaster</taxon>
    </lineage>
</organism>
<evidence type="ECO:0000256" key="2">
    <source>
        <dbReference type="ARBA" id="ARBA00019109"/>
    </source>
</evidence>
<sequence>MCICTYSIYYALVTTLSSLWVPAVWSLQKIVYLPVLLHLLLVPVLVVSLAYHVCWFEMSSNDGKKTRSFRSLSFRSSKNKKKKSSSDTVDGSTAPQHYRHSVSEFTNNNNFTSKSTPVCTVIATHSFTAILPCDLSFNQGDRIDVLTRTNTCFDWWEGRMNGRIGIFPANYVKVLD</sequence>
<dbReference type="Pfam" id="PF00018">
    <property type="entry name" value="SH3_1"/>
    <property type="match status" value="1"/>
</dbReference>
<evidence type="ECO:0000259" key="6">
    <source>
        <dbReference type="PROSITE" id="PS50002"/>
    </source>
</evidence>
<dbReference type="PANTHER" id="PTHR47174">
    <property type="entry name" value="BRIDGING INTEGRATOR 3"/>
    <property type="match status" value="1"/>
</dbReference>
<dbReference type="SMART" id="SM00326">
    <property type="entry name" value="SH3"/>
    <property type="match status" value="1"/>
</dbReference>
<name>A0A8B7YSW1_ACAPL</name>
<dbReference type="GO" id="GO:0006897">
    <property type="term" value="P:endocytosis"/>
    <property type="evidence" value="ECO:0007669"/>
    <property type="project" value="InterPro"/>
</dbReference>
<dbReference type="KEGG" id="aplc:110982352"/>
<evidence type="ECO:0000256" key="1">
    <source>
        <dbReference type="ARBA" id="ARBA00007761"/>
    </source>
</evidence>
<dbReference type="GO" id="GO:0031097">
    <property type="term" value="C:medial cortex"/>
    <property type="evidence" value="ECO:0007669"/>
    <property type="project" value="TreeGrafter"/>
</dbReference>
<dbReference type="AlphaFoldDB" id="A0A8B7YSW1"/>
<accession>A0A8B7YSW1</accession>
<dbReference type="GO" id="GO:0043332">
    <property type="term" value="C:mating projection tip"/>
    <property type="evidence" value="ECO:0007669"/>
    <property type="project" value="TreeGrafter"/>
</dbReference>
<dbReference type="GO" id="GO:0015629">
    <property type="term" value="C:actin cytoskeleton"/>
    <property type="evidence" value="ECO:0007669"/>
    <property type="project" value="TreeGrafter"/>
</dbReference>
<gene>
    <name evidence="8" type="primary">LOC110982352</name>
</gene>
<proteinExistence type="inferred from homology"/>
<dbReference type="OMA" id="CICTYSI"/>
<dbReference type="SUPFAM" id="SSF50044">
    <property type="entry name" value="SH3-domain"/>
    <property type="match status" value="1"/>
</dbReference>
<dbReference type="GO" id="GO:0097320">
    <property type="term" value="P:plasma membrane tubulation"/>
    <property type="evidence" value="ECO:0007669"/>
    <property type="project" value="TreeGrafter"/>
</dbReference>
<reference evidence="8" key="1">
    <citation type="submission" date="2025-08" db="UniProtKB">
        <authorList>
            <consortium name="RefSeq"/>
        </authorList>
    </citation>
    <scope>IDENTIFICATION</scope>
</reference>
<dbReference type="FunFam" id="2.30.30.40:FF:000100">
    <property type="entry name" value="SH3 domain-containing YSC84-like protein 1"/>
    <property type="match status" value="1"/>
</dbReference>
<keyword evidence="5" id="KW-0812">Transmembrane</keyword>
<keyword evidence="7" id="KW-1185">Reference proteome</keyword>
<keyword evidence="5" id="KW-0472">Membrane</keyword>
<protein>
    <recommendedName>
        <fullName evidence="2">SH3 domain-containing YSC84-like protein 1</fullName>
    </recommendedName>
</protein>
<dbReference type="InterPro" id="IPR046982">
    <property type="entry name" value="BIN3/RVS161-like"/>
</dbReference>
<dbReference type="Gene3D" id="2.30.30.40">
    <property type="entry name" value="SH3 Domains"/>
    <property type="match status" value="1"/>
</dbReference>
<evidence type="ECO:0000256" key="4">
    <source>
        <dbReference type="PROSITE-ProRule" id="PRU00192"/>
    </source>
</evidence>
<evidence type="ECO:0000313" key="7">
    <source>
        <dbReference type="Proteomes" id="UP000694845"/>
    </source>
</evidence>
<feature type="transmembrane region" description="Helical" evidence="5">
    <location>
        <begin position="7"/>
        <end position="25"/>
    </location>
</feature>
<dbReference type="GO" id="GO:0008289">
    <property type="term" value="F:lipid binding"/>
    <property type="evidence" value="ECO:0007669"/>
    <property type="project" value="TreeGrafter"/>
</dbReference>
<keyword evidence="5" id="KW-1133">Transmembrane helix</keyword>
<feature type="domain" description="SH3" evidence="6">
    <location>
        <begin position="116"/>
        <end position="176"/>
    </location>
</feature>
<feature type="transmembrane region" description="Helical" evidence="5">
    <location>
        <begin position="31"/>
        <end position="56"/>
    </location>
</feature>
<keyword evidence="3 4" id="KW-0728">SH3 domain</keyword>